<protein>
    <recommendedName>
        <fullName evidence="1">GmrSD restriction endonucleases N-terminal domain-containing protein</fullName>
    </recommendedName>
</protein>
<gene>
    <name evidence="2" type="ordered locus">TREAZ_2520</name>
</gene>
<dbReference type="Proteomes" id="UP000009222">
    <property type="component" value="Chromosome"/>
</dbReference>
<dbReference type="AlphaFoldDB" id="F5YF47"/>
<evidence type="ECO:0000313" key="3">
    <source>
        <dbReference type="Proteomes" id="UP000009222"/>
    </source>
</evidence>
<proteinExistence type="predicted"/>
<reference evidence="2 3" key="2">
    <citation type="journal article" date="2011" name="ISME J.">
        <title>RNA-seq reveals cooperative metabolic interactions between two termite-gut spirochete species in co-culture.</title>
        <authorList>
            <person name="Rosenthal A.Z."/>
            <person name="Matson E.G."/>
            <person name="Eldar A."/>
            <person name="Leadbetter J.R."/>
        </authorList>
    </citation>
    <scope>NUCLEOTIDE SEQUENCE [LARGE SCALE GENOMIC DNA]</scope>
    <source>
        <strain evidence="3">ATCC BAA-888 / DSM 13862 / ZAS-9</strain>
    </source>
</reference>
<name>F5YF47_LEAAZ</name>
<organism evidence="2 3">
    <name type="scientific">Leadbettera azotonutricia (strain ATCC BAA-888 / DSM 13862 / ZAS-9)</name>
    <name type="common">Treponema azotonutricium</name>
    <dbReference type="NCBI Taxonomy" id="545695"/>
    <lineage>
        <taxon>Bacteria</taxon>
        <taxon>Pseudomonadati</taxon>
        <taxon>Spirochaetota</taxon>
        <taxon>Spirochaetia</taxon>
        <taxon>Spirochaetales</taxon>
        <taxon>Breznakiellaceae</taxon>
        <taxon>Leadbettera</taxon>
    </lineage>
</organism>
<dbReference type="InterPro" id="IPR004919">
    <property type="entry name" value="GmrSD_N"/>
</dbReference>
<dbReference type="EMBL" id="CP001841">
    <property type="protein sequence ID" value="AEF82261.1"/>
    <property type="molecule type" value="Genomic_DNA"/>
</dbReference>
<dbReference type="HOGENOM" id="CLU_019971_0_0_12"/>
<evidence type="ECO:0000313" key="2">
    <source>
        <dbReference type="EMBL" id="AEF82261.1"/>
    </source>
</evidence>
<dbReference type="OrthoDB" id="9798761at2"/>
<dbReference type="eggNOG" id="COG1479">
    <property type="taxonomic scope" value="Bacteria"/>
</dbReference>
<reference evidence="3" key="1">
    <citation type="submission" date="2009-12" db="EMBL/GenBank/DDBJ databases">
        <title>Complete sequence of Treponema azotonutricium strain ZAS-9.</title>
        <authorList>
            <person name="Tetu S.G."/>
            <person name="Matson E."/>
            <person name="Ren Q."/>
            <person name="Seshadri R."/>
            <person name="Elbourne L."/>
            <person name="Hassan K.A."/>
            <person name="Durkin A."/>
            <person name="Radune D."/>
            <person name="Mohamoud Y."/>
            <person name="Shay R."/>
            <person name="Jin S."/>
            <person name="Zhang X."/>
            <person name="Lucey K."/>
            <person name="Ballor N.R."/>
            <person name="Ottesen E."/>
            <person name="Rosenthal R."/>
            <person name="Allen A."/>
            <person name="Leadbetter J.R."/>
            <person name="Paulsen I.T."/>
        </authorList>
    </citation>
    <scope>NUCLEOTIDE SEQUENCE [LARGE SCALE GENOMIC DNA]</scope>
    <source>
        <strain evidence="3">ATCC BAA-888 / DSM 13862 / ZAS-9</strain>
    </source>
</reference>
<sequence>MCETGKLSESRLTFLKVIRKYDIVIPIIQRDYAQGRVSEVEKRDAFLDKLREYLDADTANHDLDFVYGNLTTVNKRPVFIPLDGQQRLTTLFLLHWYLAIKDCKIKELREDFVYTESDKPKSKFSYETRTSSREFCDTLLSKDIDISKMNNLKSKTISNIITKSSWYFSTWDTDPTIQSMLNMLDSIHLKFNDAVNYYKRLADPNKEIITFQFLELNDYGLTDDLYIKMNARGKPLTEFENFKAKLEQYIEKLNLSDRYTIVNEDVLVHKYFDKMIDTDWTNLFWAHRPSENSDIDHLLMNFLKILIVNHRAEKDNFPKSLFQESGMSFSQCEKYSCLDGQFILDLIAILDMLKNGNKTVKTYIPQAFYFYDELEYFDRIINNKFDGAGYENRIVFFAYCQYLISRKGNIDPNELKHWMRIIRNLAKYTNYNREEDYLRSINAVKQLLPAKGTSILIHISNISGKDFLGFDNVQFLEEQIKACLLLRENNDWKKQIQDVEEQKYFDGQIGFLFFLSDIESYYNKNNNCKWSAEDDKEYREKFSIYSKKAKAVFDDNGVREFANHVWECALLVHGDYLLERSSNQSFLRNIQRDISWKRFLKRDRSNMSSGIIKSIFEKIKAENIEQSLIEIVELEKKESAITDWRSQFINQSDLFNYLESADRYVRKNSKQGFVLLKGERMSGNHVELYTYSLFLKYGENSFKPFSNLKYYEVASDDVSDPPRAYLEWVCNTIAYQLDICFVDNQYLLLFTDKTSIKKTYLQPIVDGLMQCNFREDINNGDIRYKTEVSSSEVIATINNLCVSLTRIS</sequence>
<accession>F5YF47</accession>
<feature type="domain" description="GmrSD restriction endonucleases N-terminal" evidence="1">
    <location>
        <begin position="18"/>
        <end position="246"/>
    </location>
</feature>
<dbReference type="Pfam" id="PF03235">
    <property type="entry name" value="GmrSD_N"/>
    <property type="match status" value="1"/>
</dbReference>
<evidence type="ECO:0000259" key="1">
    <source>
        <dbReference type="Pfam" id="PF03235"/>
    </source>
</evidence>
<dbReference type="KEGG" id="taz:TREAZ_2520"/>
<keyword evidence="3" id="KW-1185">Reference proteome</keyword>
<dbReference type="InParanoid" id="F5YF47"/>
<dbReference type="RefSeq" id="WP_015713006.1">
    <property type="nucleotide sequence ID" value="NC_015577.1"/>
</dbReference>